<dbReference type="Pfam" id="PF00082">
    <property type="entry name" value="Peptidase_S8"/>
    <property type="match status" value="1"/>
</dbReference>
<evidence type="ECO:0000256" key="5">
    <source>
        <dbReference type="PROSITE-ProRule" id="PRU01240"/>
    </source>
</evidence>
<dbReference type="GO" id="GO:0006508">
    <property type="term" value="P:proteolysis"/>
    <property type="evidence" value="ECO:0007669"/>
    <property type="project" value="UniProtKB-KW"/>
</dbReference>
<evidence type="ECO:0000256" key="3">
    <source>
        <dbReference type="ARBA" id="ARBA00022801"/>
    </source>
</evidence>
<feature type="active site" description="Charge relay system" evidence="5">
    <location>
        <position position="388"/>
    </location>
</feature>
<feature type="signal peptide" evidence="6">
    <location>
        <begin position="1"/>
        <end position="26"/>
    </location>
</feature>
<evidence type="ECO:0000256" key="4">
    <source>
        <dbReference type="ARBA" id="ARBA00022825"/>
    </source>
</evidence>
<accession>A4A419</accession>
<dbReference type="STRING" id="314285.KT71_17271"/>
<keyword evidence="2 5" id="KW-0645">Protease</keyword>
<dbReference type="InterPro" id="IPR015500">
    <property type="entry name" value="Peptidase_S8_subtilisin-rel"/>
</dbReference>
<evidence type="ECO:0000313" key="8">
    <source>
        <dbReference type="EMBL" id="EAQ99442.1"/>
    </source>
</evidence>
<dbReference type="RefSeq" id="WP_008295894.1">
    <property type="nucleotide sequence ID" value="NZ_CM002299.1"/>
</dbReference>
<comment type="similarity">
    <text evidence="1 5">Belongs to the peptidase S8 family.</text>
</comment>
<dbReference type="InterPro" id="IPR036852">
    <property type="entry name" value="Peptidase_S8/S53_dom_sf"/>
</dbReference>
<feature type="active site" description="Charge relay system" evidence="5">
    <location>
        <position position="574"/>
    </location>
</feature>
<dbReference type="HOGENOM" id="CLU_029334_0_0_6"/>
<proteinExistence type="inferred from homology"/>
<name>A4A419_9GAMM</name>
<dbReference type="InterPro" id="IPR000209">
    <property type="entry name" value="Peptidase_S8/S53_dom"/>
</dbReference>
<dbReference type="InterPro" id="IPR050131">
    <property type="entry name" value="Peptidase_S8_subtilisin-like"/>
</dbReference>
<reference evidence="8 9" key="1">
    <citation type="journal article" date="2007" name="Proc. Natl. Acad. Sci. U.S.A.">
        <title>Characterization of a marine gammaproteobacterium capable of aerobic anoxygenic photosynthesis.</title>
        <authorList>
            <person name="Fuchs B.M."/>
            <person name="Spring S."/>
            <person name="Teeling H."/>
            <person name="Quast C."/>
            <person name="Wulf J."/>
            <person name="Schattenhofer M."/>
            <person name="Yan S."/>
            <person name="Ferriera S."/>
            <person name="Johnson J."/>
            <person name="Glockner F.O."/>
            <person name="Amann R."/>
        </authorList>
    </citation>
    <scope>NUCLEOTIDE SEQUENCE [LARGE SCALE GENOMIC DNA]</scope>
    <source>
        <strain evidence="8">KT71</strain>
    </source>
</reference>
<evidence type="ECO:0000256" key="6">
    <source>
        <dbReference type="SAM" id="SignalP"/>
    </source>
</evidence>
<evidence type="ECO:0000256" key="1">
    <source>
        <dbReference type="ARBA" id="ARBA00011073"/>
    </source>
</evidence>
<comment type="caution">
    <text evidence="8">The sequence shown here is derived from an EMBL/GenBank/DDBJ whole genome shotgun (WGS) entry which is preliminary data.</text>
</comment>
<dbReference type="EMBL" id="AAOA02000001">
    <property type="protein sequence ID" value="EAQ99442.1"/>
    <property type="molecule type" value="Genomic_DNA"/>
</dbReference>
<evidence type="ECO:0000256" key="2">
    <source>
        <dbReference type="ARBA" id="ARBA00022670"/>
    </source>
</evidence>
<sequence>MIQIPRTLFLASVLLLSVNGATWARSADSNAPQRPVIEVRDDLPRHSYNLDISVTALYETQNRGKLLALARQVAADTKADLKNYDIRDDNTVQEFYGLLGSVALLENDWQAYLDYLEKRKALESKEANRLTMGLAGSAVALTQLSDSPSQETFADTFQALVSALPYKTVEPNLKSLKGSTEILSRALVLGSLESNYQPVLDRNNGEISYDIAASLVGASFTFDHFLAVTDTINGILSDTIESNTIEKTDIWAQRQVTLDAKDKGTPVTLAVWDSGVDTDIFQRSGQLWINNKEIPDNGVDDDDNGFIDDVHGIAYDVDANKTTEILYPIGEFSKDEAELQLLIKGIGDIQFNVDSEEAGEVRRQLSSLPQDEVKTFLESLSIYGNYSHGTHVAGLAAEGNPFARLLVTRMTYGHEIIPKRPTLAAAHREAAMFLEVAEYFRSQGVRVVNMSWGGSLRSIEDALEANAAGKTPEERKALAREIFEIGDRALRRAISESQDILFVTSSGNSDNDVRFDEFYPSSYEYPNLLTVGAVDSAGDETSFTSLGNVDVYGNGYEVESYVPGGNRIPYNGTSMSSPQVMNLAGKLLALHPDLTVQELKTLIIDGAEEKDIPSRSIRLIDPKRSMELASKR</sequence>
<evidence type="ECO:0000313" key="9">
    <source>
        <dbReference type="Proteomes" id="UP000019205"/>
    </source>
</evidence>
<dbReference type="OrthoDB" id="9790784at2"/>
<organism evidence="8 9">
    <name type="scientific">Congregibacter litoralis KT71</name>
    <dbReference type="NCBI Taxonomy" id="314285"/>
    <lineage>
        <taxon>Bacteria</taxon>
        <taxon>Pseudomonadati</taxon>
        <taxon>Pseudomonadota</taxon>
        <taxon>Gammaproteobacteria</taxon>
        <taxon>Cellvibrionales</taxon>
        <taxon>Halieaceae</taxon>
        <taxon>Congregibacter</taxon>
    </lineage>
</organism>
<dbReference type="GO" id="GO:0004252">
    <property type="term" value="F:serine-type endopeptidase activity"/>
    <property type="evidence" value="ECO:0007669"/>
    <property type="project" value="UniProtKB-UniRule"/>
</dbReference>
<dbReference type="PANTHER" id="PTHR43806:SF11">
    <property type="entry name" value="CEREVISIN-RELATED"/>
    <property type="match status" value="1"/>
</dbReference>
<dbReference type="SUPFAM" id="SSF52743">
    <property type="entry name" value="Subtilisin-like"/>
    <property type="match status" value="1"/>
</dbReference>
<evidence type="ECO:0000259" key="7">
    <source>
        <dbReference type="Pfam" id="PF00082"/>
    </source>
</evidence>
<dbReference type="Proteomes" id="UP000019205">
    <property type="component" value="Chromosome"/>
</dbReference>
<keyword evidence="6" id="KW-0732">Signal</keyword>
<feature type="domain" description="Peptidase S8/S53" evidence="7">
    <location>
        <begin position="266"/>
        <end position="608"/>
    </location>
</feature>
<feature type="active site" description="Charge relay system" evidence="5">
    <location>
        <position position="273"/>
    </location>
</feature>
<protein>
    <submittedName>
        <fullName evidence="8">Subtilisin-like serine protease</fullName>
    </submittedName>
</protein>
<dbReference type="PRINTS" id="PR00723">
    <property type="entry name" value="SUBTILISIN"/>
</dbReference>
<keyword evidence="3 5" id="KW-0378">Hydrolase</keyword>
<dbReference type="PROSITE" id="PS51892">
    <property type="entry name" value="SUBTILASE"/>
    <property type="match status" value="1"/>
</dbReference>
<dbReference type="AlphaFoldDB" id="A4A419"/>
<gene>
    <name evidence="8" type="ORF">KT71_17271</name>
</gene>
<dbReference type="PANTHER" id="PTHR43806">
    <property type="entry name" value="PEPTIDASE S8"/>
    <property type="match status" value="1"/>
</dbReference>
<dbReference type="Gene3D" id="3.40.50.200">
    <property type="entry name" value="Peptidase S8/S53 domain"/>
    <property type="match status" value="1"/>
</dbReference>
<reference evidence="8 9" key="2">
    <citation type="journal article" date="2009" name="PLoS ONE">
        <title>The photosynthetic apparatus and its regulation in the aerobic gammaproteobacterium Congregibacter litoralis gen. nov., sp. nov.</title>
        <authorList>
            <person name="Spring S."/>
            <person name="Lunsdorf H."/>
            <person name="Fuchs B.M."/>
            <person name="Tindall B.J."/>
        </authorList>
    </citation>
    <scope>NUCLEOTIDE SEQUENCE [LARGE SCALE GENOMIC DNA]</scope>
    <source>
        <strain evidence="8">KT71</strain>
    </source>
</reference>
<feature type="chain" id="PRO_5002665567" evidence="6">
    <location>
        <begin position="27"/>
        <end position="632"/>
    </location>
</feature>
<keyword evidence="9" id="KW-1185">Reference proteome</keyword>
<dbReference type="eggNOG" id="COG1404">
    <property type="taxonomic scope" value="Bacteria"/>
</dbReference>
<keyword evidence="4 5" id="KW-0720">Serine protease</keyword>